<dbReference type="EMBL" id="JADCNL010000001">
    <property type="protein sequence ID" value="KAG0499927.1"/>
    <property type="molecule type" value="Genomic_DNA"/>
</dbReference>
<dbReference type="Proteomes" id="UP000636800">
    <property type="component" value="Chromosome 1"/>
</dbReference>
<dbReference type="AlphaFoldDB" id="A0A835VIA6"/>
<proteinExistence type="predicted"/>
<reference evidence="1 2" key="1">
    <citation type="journal article" date="2020" name="Nat. Food">
        <title>A phased Vanilla planifolia genome enables genetic improvement of flavour and production.</title>
        <authorList>
            <person name="Hasing T."/>
            <person name="Tang H."/>
            <person name="Brym M."/>
            <person name="Khazi F."/>
            <person name="Huang T."/>
            <person name="Chambers A.H."/>
        </authorList>
    </citation>
    <scope>NUCLEOTIDE SEQUENCE [LARGE SCALE GENOMIC DNA]</scope>
    <source>
        <tissue evidence="1">Leaf</tissue>
    </source>
</reference>
<name>A0A835VIA6_VANPL</name>
<gene>
    <name evidence="1" type="ORF">HPP92_004618</name>
</gene>
<evidence type="ECO:0000313" key="1">
    <source>
        <dbReference type="EMBL" id="KAG0499927.1"/>
    </source>
</evidence>
<dbReference type="OrthoDB" id="448448at2759"/>
<keyword evidence="2" id="KW-1185">Reference proteome</keyword>
<organism evidence="1 2">
    <name type="scientific">Vanilla planifolia</name>
    <name type="common">Vanilla</name>
    <dbReference type="NCBI Taxonomy" id="51239"/>
    <lineage>
        <taxon>Eukaryota</taxon>
        <taxon>Viridiplantae</taxon>
        <taxon>Streptophyta</taxon>
        <taxon>Embryophyta</taxon>
        <taxon>Tracheophyta</taxon>
        <taxon>Spermatophyta</taxon>
        <taxon>Magnoliopsida</taxon>
        <taxon>Liliopsida</taxon>
        <taxon>Asparagales</taxon>
        <taxon>Orchidaceae</taxon>
        <taxon>Vanilloideae</taxon>
        <taxon>Vanilleae</taxon>
        <taxon>Vanilla</taxon>
    </lineage>
</organism>
<protein>
    <submittedName>
        <fullName evidence="1">Uncharacterized protein</fullName>
    </submittedName>
</protein>
<evidence type="ECO:0000313" key="2">
    <source>
        <dbReference type="Proteomes" id="UP000636800"/>
    </source>
</evidence>
<sequence>MAHRNNVPSSRLVADHHQCKGNEEGEEQFGEVRPCFFCFSTAHLSHGSTTSKFPNLKFGERFAIEDDNEKGL</sequence>
<accession>A0A835VIA6</accession>
<comment type="caution">
    <text evidence="1">The sequence shown here is derived from an EMBL/GenBank/DDBJ whole genome shotgun (WGS) entry which is preliminary data.</text>
</comment>